<keyword evidence="10 12" id="KW-0594">Phospholipid biosynthesis</keyword>
<evidence type="ECO:0000313" key="15">
    <source>
        <dbReference type="EMBL" id="EGJ70905.1"/>
    </source>
</evidence>
<evidence type="ECO:0000256" key="2">
    <source>
        <dbReference type="ARBA" id="ARBA00022475"/>
    </source>
</evidence>
<feature type="domain" description="PLD phosphodiesterase" evidence="14">
    <location>
        <begin position="217"/>
        <end position="244"/>
    </location>
</feature>
<feature type="active site" evidence="12">
    <location>
        <position position="222"/>
    </location>
</feature>
<dbReference type="Pfam" id="PF13396">
    <property type="entry name" value="PLDc_N"/>
    <property type="match status" value="1"/>
</dbReference>
<feature type="domain" description="PLD phosphodiesterase" evidence="14">
    <location>
        <begin position="392"/>
        <end position="419"/>
    </location>
</feature>
<dbReference type="SMART" id="SM00155">
    <property type="entry name" value="PLDc"/>
    <property type="match status" value="2"/>
</dbReference>
<dbReference type="InterPro" id="IPR001736">
    <property type="entry name" value="PLipase_D/transphosphatidylase"/>
</dbReference>
<feature type="active site" evidence="12">
    <location>
        <position position="399"/>
    </location>
</feature>
<dbReference type="NCBIfam" id="TIGR04265">
    <property type="entry name" value="bac_cardiolipin"/>
    <property type="match status" value="1"/>
</dbReference>
<dbReference type="CDD" id="cd09112">
    <property type="entry name" value="PLDc_CLS_2"/>
    <property type="match status" value="1"/>
</dbReference>
<keyword evidence="7 12" id="KW-1133">Transmembrane helix</keyword>
<dbReference type="HOGENOM" id="CLU_038053_1_2_10"/>
<comment type="function">
    <text evidence="12">Catalyzes the reversible phosphatidyl group transfer from one phosphatidylglycerol molecule to another to form cardiolipin (CL) (diphosphatidylglycerol) and glycerol.</text>
</comment>
<dbReference type="Pfam" id="PF13091">
    <property type="entry name" value="PLDc_2"/>
    <property type="match status" value="2"/>
</dbReference>
<feature type="active site" evidence="12">
    <location>
        <position position="404"/>
    </location>
</feature>
<protein>
    <recommendedName>
        <fullName evidence="12 13">Cardiolipin synthase</fullName>
        <shortName evidence="12">CL synthase</shortName>
        <ecNumber evidence="12 13">2.7.8.-</ecNumber>
    </recommendedName>
</protein>
<dbReference type="GO" id="GO:0032049">
    <property type="term" value="P:cardiolipin biosynthetic process"/>
    <property type="evidence" value="ECO:0007669"/>
    <property type="project" value="UniProtKB-UniRule"/>
</dbReference>
<evidence type="ECO:0000256" key="9">
    <source>
        <dbReference type="ARBA" id="ARBA00023136"/>
    </source>
</evidence>
<evidence type="ECO:0000313" key="16">
    <source>
        <dbReference type="Proteomes" id="UP000018439"/>
    </source>
</evidence>
<keyword evidence="4 12" id="KW-0808">Transferase</keyword>
<dbReference type="OrthoDB" id="9762009at2"/>
<keyword evidence="8 12" id="KW-0443">Lipid metabolism</keyword>
<dbReference type="eggNOG" id="COG1502">
    <property type="taxonomic scope" value="Bacteria"/>
</dbReference>
<feature type="active site" evidence="12">
    <location>
        <position position="224"/>
    </location>
</feature>
<evidence type="ECO:0000256" key="3">
    <source>
        <dbReference type="ARBA" id="ARBA00022516"/>
    </source>
</evidence>
<dbReference type="AlphaFoldDB" id="F3ZSN1"/>
<evidence type="ECO:0000259" key="14">
    <source>
        <dbReference type="PROSITE" id="PS50035"/>
    </source>
</evidence>
<dbReference type="Gene3D" id="3.30.870.10">
    <property type="entry name" value="Endonuclease Chain A"/>
    <property type="match status" value="2"/>
</dbReference>
<keyword evidence="5 12" id="KW-0812">Transmembrane</keyword>
<dbReference type="GO" id="GO:0005886">
    <property type="term" value="C:plasma membrane"/>
    <property type="evidence" value="ECO:0007669"/>
    <property type="project" value="UniProtKB-SubCell"/>
</dbReference>
<feature type="transmembrane region" description="Helical" evidence="12">
    <location>
        <begin position="42"/>
        <end position="62"/>
    </location>
</feature>
<accession>F3ZSN1</accession>
<keyword evidence="9 12" id="KW-0472">Membrane</keyword>
<dbReference type="PANTHER" id="PTHR21248:SF22">
    <property type="entry name" value="PHOSPHOLIPASE D"/>
    <property type="match status" value="1"/>
</dbReference>
<keyword evidence="6" id="KW-0677">Repeat</keyword>
<dbReference type="InterPro" id="IPR030874">
    <property type="entry name" value="Cardiolipin_synth_Firmi"/>
</dbReference>
<gene>
    <name evidence="15" type="ORF">Bcop_0688</name>
</gene>
<feature type="active site" evidence="12">
    <location>
        <position position="397"/>
    </location>
</feature>
<dbReference type="STRING" id="679937.Bcop_0688"/>
<dbReference type="InterPro" id="IPR025202">
    <property type="entry name" value="PLD-like_dom"/>
</dbReference>
<evidence type="ECO:0000256" key="8">
    <source>
        <dbReference type="ARBA" id="ARBA00023098"/>
    </source>
</evidence>
<dbReference type="PANTHER" id="PTHR21248">
    <property type="entry name" value="CARDIOLIPIN SYNTHASE"/>
    <property type="match status" value="1"/>
</dbReference>
<evidence type="ECO:0000256" key="12">
    <source>
        <dbReference type="HAMAP-Rule" id="MF_01916"/>
    </source>
</evidence>
<organism evidence="15 16">
    <name type="scientific">Bacteroides coprosuis DSM 18011</name>
    <dbReference type="NCBI Taxonomy" id="679937"/>
    <lineage>
        <taxon>Bacteria</taxon>
        <taxon>Pseudomonadati</taxon>
        <taxon>Bacteroidota</taxon>
        <taxon>Bacteroidia</taxon>
        <taxon>Bacteroidales</taxon>
        <taxon>Bacteroidaceae</taxon>
        <taxon>Bacteroides</taxon>
    </lineage>
</organism>
<comment type="similarity">
    <text evidence="12">Belongs to the phospholipase D family. Cardiolipin synthase subfamily.</text>
</comment>
<dbReference type="EC" id="2.7.8.-" evidence="12 13"/>
<evidence type="ECO:0000256" key="1">
    <source>
        <dbReference type="ARBA" id="ARBA00004651"/>
    </source>
</evidence>
<proteinExistence type="inferred from homology"/>
<evidence type="ECO:0000256" key="7">
    <source>
        <dbReference type="ARBA" id="ARBA00022989"/>
    </source>
</evidence>
<evidence type="ECO:0000256" key="11">
    <source>
        <dbReference type="ARBA" id="ARBA00023264"/>
    </source>
</evidence>
<feature type="transmembrane region" description="Helical" evidence="12">
    <location>
        <begin position="6"/>
        <end position="33"/>
    </location>
</feature>
<dbReference type="InterPro" id="IPR027379">
    <property type="entry name" value="CLS_N"/>
</dbReference>
<dbReference type="CDD" id="cd09110">
    <property type="entry name" value="PLDc_CLS_1"/>
    <property type="match status" value="1"/>
</dbReference>
<dbReference type="HAMAP" id="MF_01916">
    <property type="entry name" value="Cardiolipin_synth_Cls"/>
    <property type="match status" value="1"/>
</dbReference>
<evidence type="ECO:0000256" key="13">
    <source>
        <dbReference type="NCBIfam" id="TIGR04265"/>
    </source>
</evidence>
<keyword evidence="3 12" id="KW-0444">Lipid biosynthesis</keyword>
<comment type="subcellular location">
    <subcellularLocation>
        <location evidence="1 12">Cell membrane</location>
        <topology evidence="1 12">Multi-pass membrane protein</topology>
    </subcellularLocation>
</comment>
<name>F3ZSN1_9BACE</name>
<dbReference type="Proteomes" id="UP000018439">
    <property type="component" value="Chromosome"/>
</dbReference>
<sequence length="479" mass="55225">MIDLGFSLAGLAGTLFKILYFAVVFGTIIIVILDNRNPLKTIAWLMVLIFVPFIGLIIYFFFGQDQRRERIISKKSYGNLLQKPRAEYQAQEAVQLPPNYNSLISLFRRTNQAFPYDGNDVTLFTDGYQKYSTLIKELYKAKDHIHINYYIFENDELGHLIRDVLIDKAKEGVIIRVIYDDVGCWSVPNRFFDEMRYVGIEVRAFLKVRFPLFTSKVNYRNHRKIIVIDGVVGFVGGINIASRYLKGVEWGQWRDSHIMIKGKAVHGLQTAFLVDWYFVDHTLLSSDRFFPRIESCGESLCQIVTSEPIGPWRDIMQGIVLAIGQAREYFYIQTPYFLPTEPVQTALKTAALAGIDVRIMLPDKADSKLTHLGSRSYIEDMLKAGVHIYLYKDGFIHAKTMVSDDCFSSVGTTNIDFRSFEHNFEVNAFMYDKTSALKLKQAFLKDQHVCEEVFYKNWVKRPIRVRVLESAVRVLSPLL</sequence>
<keyword evidence="2 12" id="KW-1003">Cell membrane</keyword>
<dbReference type="GO" id="GO:0008808">
    <property type="term" value="F:cardiolipin synthase activity"/>
    <property type="evidence" value="ECO:0007669"/>
    <property type="project" value="UniProtKB-UniRule"/>
</dbReference>
<keyword evidence="11 12" id="KW-1208">Phospholipid metabolism</keyword>
<evidence type="ECO:0000256" key="4">
    <source>
        <dbReference type="ARBA" id="ARBA00022679"/>
    </source>
</evidence>
<evidence type="ECO:0000256" key="10">
    <source>
        <dbReference type="ARBA" id="ARBA00023209"/>
    </source>
</evidence>
<comment type="catalytic activity">
    <reaction evidence="12">
        <text>2 a 1,2-diacyl-sn-glycero-3-phospho-(1'-sn-glycerol) = a cardiolipin + glycerol</text>
        <dbReference type="Rhea" id="RHEA:31451"/>
        <dbReference type="ChEBI" id="CHEBI:17754"/>
        <dbReference type="ChEBI" id="CHEBI:62237"/>
        <dbReference type="ChEBI" id="CHEBI:64716"/>
    </reaction>
</comment>
<feature type="active site" evidence="12">
    <location>
        <position position="229"/>
    </location>
</feature>
<reference evidence="15 16" key="1">
    <citation type="journal article" date="2011" name="Stand. Genomic Sci.">
        <title>Non-contiguous finished genome sequence of Bacteroides coprosuis type strain (PC139).</title>
        <authorList>
            <person name="Land M."/>
            <person name="Held B."/>
            <person name="Gronow S."/>
            <person name="Abt B."/>
            <person name="Lucas S."/>
            <person name="Del Rio T.G."/>
            <person name="Nolan M."/>
            <person name="Tice H."/>
            <person name="Cheng J.F."/>
            <person name="Pitluck S."/>
            <person name="Liolios K."/>
            <person name="Pagani I."/>
            <person name="Ivanova N."/>
            <person name="Mavromatis K."/>
            <person name="Mikhailova N."/>
            <person name="Pati A."/>
            <person name="Tapia R."/>
            <person name="Han C."/>
            <person name="Goodwin L."/>
            <person name="Chen A."/>
            <person name="Palaniappan K."/>
            <person name="Hauser L."/>
            <person name="Brambilla E.M."/>
            <person name="Rohde M."/>
            <person name="Goker M."/>
            <person name="Detter J.C."/>
            <person name="Woyke T."/>
            <person name="Bristow J."/>
            <person name="Eisen J.A."/>
            <person name="Markowitz V."/>
            <person name="Hugenholtz P."/>
            <person name="Kyrpides N.C."/>
            <person name="Klenk H.P."/>
            <person name="Lapidus A."/>
        </authorList>
    </citation>
    <scope>NUCLEOTIDE SEQUENCE [LARGE SCALE GENOMIC DNA]</scope>
    <source>
        <strain evidence="15 16">DSM 18011</strain>
    </source>
</reference>
<dbReference type="SUPFAM" id="SSF56024">
    <property type="entry name" value="Phospholipase D/nuclease"/>
    <property type="match status" value="2"/>
</dbReference>
<dbReference type="InterPro" id="IPR022924">
    <property type="entry name" value="Cardiolipin_synthase"/>
</dbReference>
<evidence type="ECO:0000256" key="5">
    <source>
        <dbReference type="ARBA" id="ARBA00022692"/>
    </source>
</evidence>
<dbReference type="PROSITE" id="PS50035">
    <property type="entry name" value="PLD"/>
    <property type="match status" value="2"/>
</dbReference>
<keyword evidence="16" id="KW-1185">Reference proteome</keyword>
<dbReference type="EMBL" id="CM001167">
    <property type="protein sequence ID" value="EGJ70905.1"/>
    <property type="molecule type" value="Genomic_DNA"/>
</dbReference>
<evidence type="ECO:0000256" key="6">
    <source>
        <dbReference type="ARBA" id="ARBA00022737"/>
    </source>
</evidence>